<dbReference type="Gene3D" id="3.40.50.261">
    <property type="entry name" value="Succinyl-CoA synthetase domains"/>
    <property type="match status" value="1"/>
</dbReference>
<dbReference type="Pfam" id="PF00549">
    <property type="entry name" value="Ligase_CoA"/>
    <property type="match status" value="1"/>
</dbReference>
<gene>
    <name evidence="10 12" type="primary">sucC</name>
    <name evidence="12" type="ORF">HJG44_18955</name>
</gene>
<dbReference type="AlphaFoldDB" id="A0A849IAX0"/>
<feature type="binding site" evidence="10">
    <location>
        <begin position="331"/>
        <end position="333"/>
    </location>
    <ligand>
        <name>substrate</name>
        <note>ligand shared with subunit alpha</note>
    </ligand>
</feature>
<evidence type="ECO:0000256" key="4">
    <source>
        <dbReference type="ARBA" id="ARBA00022723"/>
    </source>
</evidence>
<comment type="similarity">
    <text evidence="1 10">Belongs to the succinate/malate CoA ligase beta subunit family.</text>
</comment>
<dbReference type="HAMAP" id="MF_00558">
    <property type="entry name" value="Succ_CoA_beta"/>
    <property type="match status" value="1"/>
</dbReference>
<feature type="binding site" evidence="10">
    <location>
        <position position="46"/>
    </location>
    <ligand>
        <name>ATP</name>
        <dbReference type="ChEBI" id="CHEBI:30616"/>
    </ligand>
</feature>
<dbReference type="PROSITE" id="PS01217">
    <property type="entry name" value="SUCCINYL_COA_LIG_3"/>
    <property type="match status" value="1"/>
</dbReference>
<organism evidence="12 13">
    <name type="scientific">Enterovirga aerilata</name>
    <dbReference type="NCBI Taxonomy" id="2730920"/>
    <lineage>
        <taxon>Bacteria</taxon>
        <taxon>Pseudomonadati</taxon>
        <taxon>Pseudomonadota</taxon>
        <taxon>Alphaproteobacteria</taxon>
        <taxon>Hyphomicrobiales</taxon>
        <taxon>Methylobacteriaceae</taxon>
        <taxon>Enterovirga</taxon>
    </lineage>
</organism>
<evidence type="ECO:0000256" key="6">
    <source>
        <dbReference type="ARBA" id="ARBA00022840"/>
    </source>
</evidence>
<dbReference type="NCBIfam" id="NF001913">
    <property type="entry name" value="PRK00696.1"/>
    <property type="match status" value="1"/>
</dbReference>
<dbReference type="FunFam" id="3.30.1490.20:FF:000002">
    <property type="entry name" value="Succinate--CoA ligase [ADP-forming] subunit beta"/>
    <property type="match status" value="1"/>
</dbReference>
<comment type="subunit">
    <text evidence="10">Heterotetramer of two alpha and two beta subunits.</text>
</comment>
<feature type="binding site" evidence="10">
    <location>
        <begin position="53"/>
        <end position="55"/>
    </location>
    <ligand>
        <name>ATP</name>
        <dbReference type="ChEBI" id="CHEBI:30616"/>
    </ligand>
</feature>
<dbReference type="InterPro" id="IPR013650">
    <property type="entry name" value="ATP-grasp_succ-CoA_synth-type"/>
</dbReference>
<comment type="catalytic activity">
    <reaction evidence="8">
        <text>(S)-malate + ATP + CoA = (S)-malyl-CoA + ADP + phosphate</text>
        <dbReference type="Rhea" id="RHEA:26193"/>
        <dbReference type="ChEBI" id="CHEBI:15589"/>
        <dbReference type="ChEBI" id="CHEBI:30616"/>
        <dbReference type="ChEBI" id="CHEBI:43474"/>
        <dbReference type="ChEBI" id="CHEBI:57287"/>
        <dbReference type="ChEBI" id="CHEBI:57317"/>
        <dbReference type="ChEBI" id="CHEBI:456216"/>
        <dbReference type="EC" id="6.2.1.9"/>
    </reaction>
</comment>
<comment type="cofactor">
    <cofactor evidence="10">
        <name>Mg(2+)</name>
        <dbReference type="ChEBI" id="CHEBI:18420"/>
    </cofactor>
    <text evidence="10">Binds 1 Mg(2+) ion per subunit.</text>
</comment>
<dbReference type="Proteomes" id="UP000564885">
    <property type="component" value="Unassembled WGS sequence"/>
</dbReference>
<evidence type="ECO:0000256" key="5">
    <source>
        <dbReference type="ARBA" id="ARBA00022741"/>
    </source>
</evidence>
<keyword evidence="6 10" id="KW-0067">ATP-binding</keyword>
<keyword evidence="4 10" id="KW-0479">Metal-binding</keyword>
<dbReference type="GO" id="GO:0006104">
    <property type="term" value="P:succinyl-CoA metabolic process"/>
    <property type="evidence" value="ECO:0007669"/>
    <property type="project" value="TreeGrafter"/>
</dbReference>
<comment type="catalytic activity">
    <reaction evidence="10">
        <text>GTP + succinate + CoA = succinyl-CoA + GDP + phosphate</text>
        <dbReference type="Rhea" id="RHEA:22120"/>
        <dbReference type="ChEBI" id="CHEBI:30031"/>
        <dbReference type="ChEBI" id="CHEBI:37565"/>
        <dbReference type="ChEBI" id="CHEBI:43474"/>
        <dbReference type="ChEBI" id="CHEBI:57287"/>
        <dbReference type="ChEBI" id="CHEBI:57292"/>
        <dbReference type="ChEBI" id="CHEBI:58189"/>
    </reaction>
</comment>
<evidence type="ECO:0000313" key="13">
    <source>
        <dbReference type="Proteomes" id="UP000564885"/>
    </source>
</evidence>
<dbReference type="Gene3D" id="3.30.470.20">
    <property type="entry name" value="ATP-grasp fold, B domain"/>
    <property type="match status" value="1"/>
</dbReference>
<dbReference type="Gene3D" id="3.30.1490.20">
    <property type="entry name" value="ATP-grasp fold, A domain"/>
    <property type="match status" value="1"/>
</dbReference>
<evidence type="ECO:0000256" key="9">
    <source>
        <dbReference type="ARBA" id="ARBA00060690"/>
    </source>
</evidence>
<accession>A0A849IAX0</accession>
<comment type="pathway">
    <text evidence="10">Carbohydrate metabolism; tricarboxylic acid cycle; succinate from succinyl-CoA (ligase route): step 1/1.</text>
</comment>
<feature type="domain" description="ATP-grasp" evidence="11">
    <location>
        <begin position="9"/>
        <end position="254"/>
    </location>
</feature>
<dbReference type="InterPro" id="IPR013815">
    <property type="entry name" value="ATP_grasp_subdomain_1"/>
</dbReference>
<evidence type="ECO:0000256" key="10">
    <source>
        <dbReference type="HAMAP-Rule" id="MF_00558"/>
    </source>
</evidence>
<keyword evidence="3 10" id="KW-0436">Ligase</keyword>
<dbReference type="InterPro" id="IPR005811">
    <property type="entry name" value="SUCC_ACL_C"/>
</dbReference>
<dbReference type="PANTHER" id="PTHR11815">
    <property type="entry name" value="SUCCINYL-COA SYNTHETASE BETA CHAIN"/>
    <property type="match status" value="1"/>
</dbReference>
<keyword evidence="13" id="KW-1185">Reference proteome</keyword>
<dbReference type="InterPro" id="IPR016102">
    <property type="entry name" value="Succinyl-CoA_synth-like"/>
</dbReference>
<dbReference type="InterPro" id="IPR017866">
    <property type="entry name" value="Succ-CoA_synthase_bsu_CS"/>
</dbReference>
<dbReference type="GO" id="GO:0005829">
    <property type="term" value="C:cytosol"/>
    <property type="evidence" value="ECO:0007669"/>
    <property type="project" value="TreeGrafter"/>
</dbReference>
<dbReference type="RefSeq" id="WP_171219873.1">
    <property type="nucleotide sequence ID" value="NZ_JABEPP010000005.1"/>
</dbReference>
<keyword evidence="5 10" id="KW-0547">Nucleotide-binding</keyword>
<dbReference type="FunFam" id="3.40.50.261:FF:000001">
    <property type="entry name" value="Succinate--CoA ligase [ADP-forming] subunit beta"/>
    <property type="match status" value="1"/>
</dbReference>
<dbReference type="InterPro" id="IPR011761">
    <property type="entry name" value="ATP-grasp"/>
</dbReference>
<dbReference type="UniPathway" id="UPA00223">
    <property type="reaction ID" value="UER00999"/>
</dbReference>
<evidence type="ECO:0000256" key="7">
    <source>
        <dbReference type="ARBA" id="ARBA00022842"/>
    </source>
</evidence>
<evidence type="ECO:0000313" key="12">
    <source>
        <dbReference type="EMBL" id="NNM74441.1"/>
    </source>
</evidence>
<protein>
    <recommendedName>
        <fullName evidence="10">Succinate--CoA ligase [ADP-forming] subunit beta</fullName>
        <ecNumber evidence="10">6.2.1.5</ecNumber>
    </recommendedName>
    <alternativeName>
        <fullName evidence="10">Succinyl-CoA synthetase subunit beta</fullName>
        <shortName evidence="10">SCS-beta</shortName>
    </alternativeName>
</protein>
<dbReference type="Pfam" id="PF08442">
    <property type="entry name" value="ATP-grasp_2"/>
    <property type="match status" value="1"/>
</dbReference>
<evidence type="ECO:0000259" key="11">
    <source>
        <dbReference type="PROSITE" id="PS50975"/>
    </source>
</evidence>
<dbReference type="NCBIfam" id="TIGR01016">
    <property type="entry name" value="sucCoAbeta"/>
    <property type="match status" value="1"/>
</dbReference>
<keyword evidence="2 10" id="KW-0816">Tricarboxylic acid cycle</keyword>
<evidence type="ECO:0000256" key="1">
    <source>
        <dbReference type="ARBA" id="ARBA00009182"/>
    </source>
</evidence>
<dbReference type="InterPro" id="IPR005809">
    <property type="entry name" value="Succ_CoA_ligase-like_bsu"/>
</dbReference>
<feature type="binding site" evidence="10">
    <location>
        <position position="209"/>
    </location>
    <ligand>
        <name>Mg(2+)</name>
        <dbReference type="ChEBI" id="CHEBI:18420"/>
    </ligand>
</feature>
<feature type="binding site" evidence="10">
    <location>
        <position position="274"/>
    </location>
    <ligand>
        <name>substrate</name>
        <note>ligand shared with subunit alpha</note>
    </ligand>
</feature>
<dbReference type="SUPFAM" id="SSF52210">
    <property type="entry name" value="Succinyl-CoA synthetase domains"/>
    <property type="match status" value="1"/>
</dbReference>
<name>A0A849IAX0_9HYPH</name>
<comment type="catalytic activity">
    <reaction evidence="10">
        <text>succinate + ATP + CoA = succinyl-CoA + ADP + phosphate</text>
        <dbReference type="Rhea" id="RHEA:17661"/>
        <dbReference type="ChEBI" id="CHEBI:30031"/>
        <dbReference type="ChEBI" id="CHEBI:30616"/>
        <dbReference type="ChEBI" id="CHEBI:43474"/>
        <dbReference type="ChEBI" id="CHEBI:57287"/>
        <dbReference type="ChEBI" id="CHEBI:57292"/>
        <dbReference type="ChEBI" id="CHEBI:456216"/>
        <dbReference type="EC" id="6.2.1.5"/>
    </reaction>
</comment>
<dbReference type="PANTHER" id="PTHR11815:SF10">
    <property type="entry name" value="SUCCINATE--COA LIGASE [GDP-FORMING] SUBUNIT BETA, MITOCHONDRIAL"/>
    <property type="match status" value="1"/>
</dbReference>
<dbReference type="GO" id="GO:0042709">
    <property type="term" value="C:succinate-CoA ligase complex"/>
    <property type="evidence" value="ECO:0007669"/>
    <property type="project" value="TreeGrafter"/>
</dbReference>
<dbReference type="EC" id="6.2.1.5" evidence="10"/>
<sequence>MNIHEYQGKAVLKEFGLPVSKGRAIFSPDEAEAAARELGGPLWVVKSQIHAGGRGKGKFKEAAAGEKGGVRLAKSVEEVKEFARQMLGNTLVTLQTGPAGKQVNRLYIEEGSDIASEFYLSLLVDRETGRVAFVISTEGGMDIEQVAHDAPEKILTFAVDPATGVMPHHGRVVAKALGLTGDLAKEATDVISRLYTAFLAKDMSMLEINPLIVTKDGHLRVLDAKISFDSNALYRHRDIVELRDLTEEDEKEIEASKYDLAYIALDGTIGCMVNGAGLAMATLDIIKLYGEEPANFLDVGGGATEEKVTAAFKIITADPQVKGILVNIFGGIMKCDVIAKGVIAAVKAVGLQVPLVVRLEGTNVELGKQIIRESGLNVIPADDLDDAAQKIVGAVKKAA</sequence>
<dbReference type="FunFam" id="3.30.470.20:FF:000002">
    <property type="entry name" value="Succinate--CoA ligase [ADP-forming] subunit beta"/>
    <property type="match status" value="1"/>
</dbReference>
<proteinExistence type="inferred from homology"/>
<feature type="binding site" evidence="10">
    <location>
        <position position="109"/>
    </location>
    <ligand>
        <name>ATP</name>
        <dbReference type="ChEBI" id="CHEBI:30616"/>
    </ligand>
</feature>
<dbReference type="GO" id="GO:0005524">
    <property type="term" value="F:ATP binding"/>
    <property type="evidence" value="ECO:0007669"/>
    <property type="project" value="UniProtKB-UniRule"/>
</dbReference>
<feature type="binding site" evidence="10">
    <location>
        <position position="117"/>
    </location>
    <ligand>
        <name>ATP</name>
        <dbReference type="ChEBI" id="CHEBI:30616"/>
    </ligand>
</feature>
<dbReference type="GO" id="GO:0050074">
    <property type="term" value="F:malate-CoA ligase activity"/>
    <property type="evidence" value="ECO:0007669"/>
    <property type="project" value="UniProtKB-EC"/>
</dbReference>
<reference evidence="12 13" key="1">
    <citation type="submission" date="2020-04" db="EMBL/GenBank/DDBJ databases">
        <title>Enterovirga sp. isolate from soil.</title>
        <authorList>
            <person name="Chea S."/>
            <person name="Kim D.-U."/>
        </authorList>
    </citation>
    <scope>NUCLEOTIDE SEQUENCE [LARGE SCALE GENOMIC DNA]</scope>
    <source>
        <strain evidence="12 13">DB1703</strain>
    </source>
</reference>
<dbReference type="PROSITE" id="PS50975">
    <property type="entry name" value="ATP_GRASP"/>
    <property type="match status" value="1"/>
</dbReference>
<comment type="caution">
    <text evidence="12">The sequence shown here is derived from an EMBL/GenBank/DDBJ whole genome shotgun (WGS) entry which is preliminary data.</text>
</comment>
<dbReference type="PIRSF" id="PIRSF001554">
    <property type="entry name" value="SucCS_beta"/>
    <property type="match status" value="1"/>
</dbReference>
<comment type="pathway">
    <text evidence="9">One-carbon metabolism; formaldehyde assimilation via serine pathway.</text>
</comment>
<feature type="binding site" evidence="10">
    <location>
        <position position="223"/>
    </location>
    <ligand>
        <name>Mg(2+)</name>
        <dbReference type="ChEBI" id="CHEBI:18420"/>
    </ligand>
</feature>
<evidence type="ECO:0000256" key="8">
    <source>
        <dbReference type="ARBA" id="ARBA00052241"/>
    </source>
</evidence>
<dbReference type="SUPFAM" id="SSF56059">
    <property type="entry name" value="Glutathione synthetase ATP-binding domain-like"/>
    <property type="match status" value="1"/>
</dbReference>
<comment type="function">
    <text evidence="10">Succinyl-CoA synthetase functions in the citric acid cycle (TCA), coupling the hydrolysis of succinyl-CoA to the synthesis of either ATP or GTP and thus represents the only step of substrate-level phosphorylation in the TCA. The beta subunit provides nucleotide specificity of the enzyme and binds the substrate succinate, while the binding sites for coenzyme A and phosphate are found in the alpha subunit.</text>
</comment>
<dbReference type="GO" id="GO:0006099">
    <property type="term" value="P:tricarboxylic acid cycle"/>
    <property type="evidence" value="ECO:0007669"/>
    <property type="project" value="UniProtKB-UniRule"/>
</dbReference>
<dbReference type="EMBL" id="JABEPP010000005">
    <property type="protein sequence ID" value="NNM74441.1"/>
    <property type="molecule type" value="Genomic_DNA"/>
</dbReference>
<evidence type="ECO:0000256" key="2">
    <source>
        <dbReference type="ARBA" id="ARBA00022532"/>
    </source>
</evidence>
<evidence type="ECO:0000256" key="3">
    <source>
        <dbReference type="ARBA" id="ARBA00022598"/>
    </source>
</evidence>
<dbReference type="GO" id="GO:0000287">
    <property type="term" value="F:magnesium ion binding"/>
    <property type="evidence" value="ECO:0007669"/>
    <property type="project" value="UniProtKB-UniRule"/>
</dbReference>
<dbReference type="GO" id="GO:0004775">
    <property type="term" value="F:succinate-CoA ligase (ADP-forming) activity"/>
    <property type="evidence" value="ECO:0007669"/>
    <property type="project" value="UniProtKB-UniRule"/>
</dbReference>
<keyword evidence="7 10" id="KW-0460">Magnesium</keyword>
<feature type="binding site" evidence="10">
    <location>
        <position position="112"/>
    </location>
    <ligand>
        <name>ATP</name>
        <dbReference type="ChEBI" id="CHEBI:30616"/>
    </ligand>
</feature>